<keyword evidence="2" id="KW-1185">Reference proteome</keyword>
<dbReference type="Proteomes" id="UP001732700">
    <property type="component" value="Chromosome 3D"/>
</dbReference>
<sequence length="290" mass="30672">MEWEQRDLGGLGLAGICRETSRVVLRVILPDFANVGLPLLAAHLLAHAAVCCAVFCRAAFGLYEGTSLLRLVVGCAALTLLDTVCLLLSLLCTAAYALCVASLYRTGGDLRAADRVLKMDLPVVPLTRLVCTFLLVAVAVPFLVVLTPLSLAALLRVQDKIMLPLWLLGWASAAAYAAPVCHLACVVSVLEDAALFGAVRRSWRLLAGKFLAAACVFVTLDGCVVALVMAFQALVVGDALDLGLAFQVVAGAAMFLTLCAVLVATLVAQPVVYMVCKSHHQEVLDMAHLD</sequence>
<protein>
    <submittedName>
        <fullName evidence="1">Uncharacterized protein</fullName>
    </submittedName>
</protein>
<organism evidence="1 2">
    <name type="scientific">Avena sativa</name>
    <name type="common">Oat</name>
    <dbReference type="NCBI Taxonomy" id="4498"/>
    <lineage>
        <taxon>Eukaryota</taxon>
        <taxon>Viridiplantae</taxon>
        <taxon>Streptophyta</taxon>
        <taxon>Embryophyta</taxon>
        <taxon>Tracheophyta</taxon>
        <taxon>Spermatophyta</taxon>
        <taxon>Magnoliopsida</taxon>
        <taxon>Liliopsida</taxon>
        <taxon>Poales</taxon>
        <taxon>Poaceae</taxon>
        <taxon>BOP clade</taxon>
        <taxon>Pooideae</taxon>
        <taxon>Poodae</taxon>
        <taxon>Poeae</taxon>
        <taxon>Poeae Chloroplast Group 1 (Aveneae type)</taxon>
        <taxon>Aveninae</taxon>
        <taxon>Avena</taxon>
    </lineage>
</organism>
<reference evidence="1" key="1">
    <citation type="submission" date="2021-05" db="EMBL/GenBank/DDBJ databases">
        <authorList>
            <person name="Scholz U."/>
            <person name="Mascher M."/>
            <person name="Fiebig A."/>
        </authorList>
    </citation>
    <scope>NUCLEOTIDE SEQUENCE [LARGE SCALE GENOMIC DNA]</scope>
</reference>
<accession>A0ACD5W6Z5</accession>
<evidence type="ECO:0000313" key="1">
    <source>
        <dbReference type="EnsemblPlants" id="AVESA.00010b.r2.3DG0564180.1.CDS.1"/>
    </source>
</evidence>
<name>A0ACD5W6Z5_AVESA</name>
<proteinExistence type="predicted"/>
<evidence type="ECO:0000313" key="2">
    <source>
        <dbReference type="Proteomes" id="UP001732700"/>
    </source>
</evidence>
<dbReference type="EnsemblPlants" id="AVESA.00010b.r2.3DG0564180.1">
    <property type="protein sequence ID" value="AVESA.00010b.r2.3DG0564180.1.CDS.1"/>
    <property type="gene ID" value="AVESA.00010b.r2.3DG0564180"/>
</dbReference>
<reference evidence="1" key="2">
    <citation type="submission" date="2025-09" db="UniProtKB">
        <authorList>
            <consortium name="EnsemblPlants"/>
        </authorList>
    </citation>
    <scope>IDENTIFICATION</scope>
</reference>